<protein>
    <submittedName>
        <fullName evidence="2">Uncharacterized protein</fullName>
    </submittedName>
</protein>
<feature type="compositionally biased region" description="Basic and acidic residues" evidence="1">
    <location>
        <begin position="29"/>
        <end position="44"/>
    </location>
</feature>
<reference evidence="2 3" key="1">
    <citation type="journal article" date="2016" name="Mol. Biol. Evol.">
        <title>Comparative Genomics of Early-Diverging Mushroom-Forming Fungi Provides Insights into the Origins of Lignocellulose Decay Capabilities.</title>
        <authorList>
            <person name="Nagy L.G."/>
            <person name="Riley R."/>
            <person name="Tritt A."/>
            <person name="Adam C."/>
            <person name="Daum C."/>
            <person name="Floudas D."/>
            <person name="Sun H."/>
            <person name="Yadav J.S."/>
            <person name="Pangilinan J."/>
            <person name="Larsson K.H."/>
            <person name="Matsuura K."/>
            <person name="Barry K."/>
            <person name="Labutti K."/>
            <person name="Kuo R."/>
            <person name="Ohm R.A."/>
            <person name="Bhattacharya S.S."/>
            <person name="Shirouzu T."/>
            <person name="Yoshinaga Y."/>
            <person name="Martin F.M."/>
            <person name="Grigoriev I.V."/>
            <person name="Hibbett D.S."/>
        </authorList>
    </citation>
    <scope>NUCLEOTIDE SEQUENCE [LARGE SCALE GENOMIC DNA]</scope>
    <source>
        <strain evidence="2 3">HHB12733</strain>
    </source>
</reference>
<feature type="compositionally biased region" description="Basic and acidic residues" evidence="1">
    <location>
        <begin position="120"/>
        <end position="135"/>
    </location>
</feature>
<proteinExistence type="predicted"/>
<keyword evidence="3" id="KW-1185">Reference proteome</keyword>
<feature type="region of interest" description="Disordered" evidence="1">
    <location>
        <begin position="67"/>
        <end position="92"/>
    </location>
</feature>
<evidence type="ECO:0000256" key="1">
    <source>
        <dbReference type="SAM" id="MobiDB-lite"/>
    </source>
</evidence>
<organism evidence="2 3">
    <name type="scientific">Calocera cornea HHB12733</name>
    <dbReference type="NCBI Taxonomy" id="1353952"/>
    <lineage>
        <taxon>Eukaryota</taxon>
        <taxon>Fungi</taxon>
        <taxon>Dikarya</taxon>
        <taxon>Basidiomycota</taxon>
        <taxon>Agaricomycotina</taxon>
        <taxon>Dacrymycetes</taxon>
        <taxon>Dacrymycetales</taxon>
        <taxon>Dacrymycetaceae</taxon>
        <taxon>Calocera</taxon>
    </lineage>
</organism>
<feature type="region of interest" description="Disordered" evidence="1">
    <location>
        <begin position="105"/>
        <end position="135"/>
    </location>
</feature>
<accession>A0A165GH43</accession>
<feature type="region of interest" description="Disordered" evidence="1">
    <location>
        <begin position="1"/>
        <end position="47"/>
    </location>
</feature>
<evidence type="ECO:0000313" key="3">
    <source>
        <dbReference type="Proteomes" id="UP000076842"/>
    </source>
</evidence>
<dbReference type="AlphaFoldDB" id="A0A165GH43"/>
<dbReference type="EMBL" id="KV423955">
    <property type="protein sequence ID" value="KZT58064.1"/>
    <property type="molecule type" value="Genomic_DNA"/>
</dbReference>
<gene>
    <name evidence="2" type="ORF">CALCODRAFT_482606</name>
</gene>
<sequence>MSESRDAKASAGQGGDRTSGLATDLSQEADQREDAGPGGDKGEYQEEMAMAVEVFATRLQQAMLADLEEDKRNVGGQGRSKPAPRRPRRMEKLLQGLFEYIDALARDEAKDSQEEEELDEKGKGKEEDDVDKEKV</sequence>
<name>A0A165GH43_9BASI</name>
<evidence type="ECO:0000313" key="2">
    <source>
        <dbReference type="EMBL" id="KZT58064.1"/>
    </source>
</evidence>
<dbReference type="InParanoid" id="A0A165GH43"/>
<dbReference type="Proteomes" id="UP000076842">
    <property type="component" value="Unassembled WGS sequence"/>
</dbReference>